<dbReference type="EMBL" id="JAVYAA010000010">
    <property type="protein sequence ID" value="MDT8979998.1"/>
    <property type="molecule type" value="Genomic_DNA"/>
</dbReference>
<protein>
    <submittedName>
        <fullName evidence="1">Uncharacterized protein</fullName>
    </submittedName>
</protein>
<gene>
    <name evidence="1" type="ORF">RQP50_27590</name>
</gene>
<reference evidence="2" key="1">
    <citation type="submission" date="2023-09" db="EMBL/GenBank/DDBJ databases">
        <title>Paenibacillus sp. chi10 Genome sequencing and assembly.</title>
        <authorList>
            <person name="Kim I."/>
        </authorList>
    </citation>
    <scope>NUCLEOTIDE SEQUENCE [LARGE SCALE GENOMIC DNA]</scope>
    <source>
        <strain evidence="2">chi10</strain>
    </source>
</reference>
<dbReference type="RefSeq" id="WP_315747358.1">
    <property type="nucleotide sequence ID" value="NZ_JAVYAA010000010.1"/>
</dbReference>
<dbReference type="Proteomes" id="UP001250538">
    <property type="component" value="Unassembled WGS sequence"/>
</dbReference>
<evidence type="ECO:0000313" key="2">
    <source>
        <dbReference type="Proteomes" id="UP001250538"/>
    </source>
</evidence>
<accession>A0AAJ2K048</accession>
<sequence>MSALLYENFICSAFSFALNKQVGRGNDPAHLADTDIFNFGSLERVKTGAAYAIGIYNAHIRNLEEMEDSDYDLMDKFLSDVINANDSEQVAQLIDKYRSTFFKKYNLK</sequence>
<name>A0AAJ2K048_9BACL</name>
<proteinExistence type="predicted"/>
<organism evidence="1 2">
    <name type="scientific">Paenibacillus suaedae</name>
    <dbReference type="NCBI Taxonomy" id="3077233"/>
    <lineage>
        <taxon>Bacteria</taxon>
        <taxon>Bacillati</taxon>
        <taxon>Bacillota</taxon>
        <taxon>Bacilli</taxon>
        <taxon>Bacillales</taxon>
        <taxon>Paenibacillaceae</taxon>
        <taxon>Paenibacillus</taxon>
    </lineage>
</organism>
<dbReference type="AlphaFoldDB" id="A0AAJ2K048"/>
<keyword evidence="2" id="KW-1185">Reference proteome</keyword>
<evidence type="ECO:0000313" key="1">
    <source>
        <dbReference type="EMBL" id="MDT8979998.1"/>
    </source>
</evidence>
<comment type="caution">
    <text evidence="1">The sequence shown here is derived from an EMBL/GenBank/DDBJ whole genome shotgun (WGS) entry which is preliminary data.</text>
</comment>